<feature type="compositionally biased region" description="Basic and acidic residues" evidence="1">
    <location>
        <begin position="130"/>
        <end position="150"/>
    </location>
</feature>
<name>A0A382RZ70_9ZZZZ</name>
<sequence>MSMVGTLLESSYFVSPTPSPDRRPPVKLRRYRRRVSDEESPMKDFERRRLEQRMANDPRFTVEYRALERRLGPKLRTLSSLQKRLVYTELVKRYDSMLQQLNAIAGGGGYGGSGASSPPLQPVPWPRSDLSPDPKETWDAVKPNEDTDDE</sequence>
<evidence type="ECO:0000313" key="2">
    <source>
        <dbReference type="EMBL" id="SVD01951.1"/>
    </source>
</evidence>
<protein>
    <submittedName>
        <fullName evidence="2">Uncharacterized protein</fullName>
    </submittedName>
</protein>
<dbReference type="AlphaFoldDB" id="A0A382RZ70"/>
<gene>
    <name evidence="2" type="ORF">METZ01_LOCUS354805</name>
</gene>
<proteinExistence type="predicted"/>
<organism evidence="2">
    <name type="scientific">marine metagenome</name>
    <dbReference type="NCBI Taxonomy" id="408172"/>
    <lineage>
        <taxon>unclassified sequences</taxon>
        <taxon>metagenomes</taxon>
        <taxon>ecological metagenomes</taxon>
    </lineage>
</organism>
<evidence type="ECO:0000256" key="1">
    <source>
        <dbReference type="SAM" id="MobiDB-lite"/>
    </source>
</evidence>
<feature type="region of interest" description="Disordered" evidence="1">
    <location>
        <begin position="1"/>
        <end position="47"/>
    </location>
</feature>
<feature type="region of interest" description="Disordered" evidence="1">
    <location>
        <begin position="104"/>
        <end position="150"/>
    </location>
</feature>
<feature type="compositionally biased region" description="Basic and acidic residues" evidence="1">
    <location>
        <begin position="34"/>
        <end position="47"/>
    </location>
</feature>
<accession>A0A382RZ70</accession>
<dbReference type="EMBL" id="UINC01124654">
    <property type="protein sequence ID" value="SVD01951.1"/>
    <property type="molecule type" value="Genomic_DNA"/>
</dbReference>
<feature type="compositionally biased region" description="Gly residues" evidence="1">
    <location>
        <begin position="105"/>
        <end position="114"/>
    </location>
</feature>
<reference evidence="2" key="1">
    <citation type="submission" date="2018-05" db="EMBL/GenBank/DDBJ databases">
        <authorList>
            <person name="Lanie J.A."/>
            <person name="Ng W.-L."/>
            <person name="Kazmierczak K.M."/>
            <person name="Andrzejewski T.M."/>
            <person name="Davidsen T.M."/>
            <person name="Wayne K.J."/>
            <person name="Tettelin H."/>
            <person name="Glass J.I."/>
            <person name="Rusch D."/>
            <person name="Podicherti R."/>
            <person name="Tsui H.-C.T."/>
            <person name="Winkler M.E."/>
        </authorList>
    </citation>
    <scope>NUCLEOTIDE SEQUENCE</scope>
</reference>